<organism evidence="8 9">
    <name type="scientific">Sphaerosporella brunnea</name>
    <dbReference type="NCBI Taxonomy" id="1250544"/>
    <lineage>
        <taxon>Eukaryota</taxon>
        <taxon>Fungi</taxon>
        <taxon>Dikarya</taxon>
        <taxon>Ascomycota</taxon>
        <taxon>Pezizomycotina</taxon>
        <taxon>Pezizomycetes</taxon>
        <taxon>Pezizales</taxon>
        <taxon>Pyronemataceae</taxon>
        <taxon>Sphaerosporella</taxon>
    </lineage>
</organism>
<dbReference type="GO" id="GO:0051301">
    <property type="term" value="P:cell division"/>
    <property type="evidence" value="ECO:0007669"/>
    <property type="project" value="UniProtKB-KW"/>
</dbReference>
<feature type="compositionally biased region" description="Polar residues" evidence="6">
    <location>
        <begin position="1"/>
        <end position="12"/>
    </location>
</feature>
<dbReference type="EMBL" id="VXIS01000192">
    <property type="protein sequence ID" value="KAA8897793.1"/>
    <property type="molecule type" value="Genomic_DNA"/>
</dbReference>
<feature type="compositionally biased region" description="Acidic residues" evidence="6">
    <location>
        <begin position="1345"/>
        <end position="1363"/>
    </location>
</feature>
<protein>
    <submittedName>
        <fullName evidence="8">Armadillo-type protein</fullName>
    </submittedName>
</protein>
<evidence type="ECO:0000256" key="2">
    <source>
        <dbReference type="ARBA" id="ARBA00022618"/>
    </source>
</evidence>
<dbReference type="InterPro" id="IPR039776">
    <property type="entry name" value="Pds5"/>
</dbReference>
<dbReference type="GO" id="GO:0006281">
    <property type="term" value="P:DNA repair"/>
    <property type="evidence" value="ECO:0007669"/>
    <property type="project" value="TreeGrafter"/>
</dbReference>
<feature type="region of interest" description="Disordered" evidence="6">
    <location>
        <begin position="1"/>
        <end position="21"/>
    </location>
</feature>
<dbReference type="PANTHER" id="PTHR12663">
    <property type="entry name" value="ANDROGEN INDUCED INHIBITOR OF PROLIFERATION AS3 / PDS5-RELATED"/>
    <property type="match status" value="1"/>
</dbReference>
<dbReference type="FunCoup" id="A0A5J5ENM0">
    <property type="interactions" value="954"/>
</dbReference>
<accession>A0A5J5ENM0</accession>
<evidence type="ECO:0000256" key="1">
    <source>
        <dbReference type="ARBA" id="ARBA00004123"/>
    </source>
</evidence>
<feature type="region of interest" description="Disordered" evidence="6">
    <location>
        <begin position="1255"/>
        <end position="1502"/>
    </location>
</feature>
<feature type="compositionally biased region" description="Polar residues" evidence="6">
    <location>
        <begin position="1260"/>
        <end position="1269"/>
    </location>
</feature>
<dbReference type="OrthoDB" id="200660at2759"/>
<dbReference type="Proteomes" id="UP000326924">
    <property type="component" value="Unassembled WGS sequence"/>
</dbReference>
<reference evidence="8 9" key="1">
    <citation type="submission" date="2019-09" db="EMBL/GenBank/DDBJ databases">
        <title>Draft genome of the ectomycorrhizal ascomycete Sphaerosporella brunnea.</title>
        <authorList>
            <consortium name="DOE Joint Genome Institute"/>
            <person name="Benucci G.M."/>
            <person name="Marozzi G."/>
            <person name="Antonielli L."/>
            <person name="Sanchez S."/>
            <person name="Marco P."/>
            <person name="Wang X."/>
            <person name="Falini L.B."/>
            <person name="Barry K."/>
            <person name="Haridas S."/>
            <person name="Lipzen A."/>
            <person name="Labutti K."/>
            <person name="Grigoriev I.V."/>
            <person name="Murat C."/>
            <person name="Martin F."/>
            <person name="Albertini E."/>
            <person name="Donnini D."/>
            <person name="Bonito G."/>
        </authorList>
    </citation>
    <scope>NUCLEOTIDE SEQUENCE [LARGE SCALE GENOMIC DNA]</scope>
    <source>
        <strain evidence="8 9">Sb_GMNB300</strain>
    </source>
</reference>
<evidence type="ECO:0000256" key="5">
    <source>
        <dbReference type="ARBA" id="ARBA00023306"/>
    </source>
</evidence>
<evidence type="ECO:0000256" key="3">
    <source>
        <dbReference type="ARBA" id="ARBA00022776"/>
    </source>
</evidence>
<gene>
    <name evidence="7" type="ORF">FN846DRAFT_962968</name>
    <name evidence="8" type="ORF">FN846DRAFT_963010</name>
</gene>
<dbReference type="CDD" id="cd19953">
    <property type="entry name" value="PDS5"/>
    <property type="match status" value="1"/>
</dbReference>
<evidence type="ECO:0000256" key="4">
    <source>
        <dbReference type="ARBA" id="ARBA00023242"/>
    </source>
</evidence>
<name>A0A5J5ENM0_9PEZI</name>
<evidence type="ECO:0000256" key="6">
    <source>
        <dbReference type="SAM" id="MobiDB-lite"/>
    </source>
</evidence>
<sequence>MVPQSRTPQGDSLTDVEDAPSSTLTFNEPLSWKAGKPIALNILLARLGTLSKQLASLGQEGVDRDSLAIPAKELAHVSLMQHRDEGVRALVACCLADMLRLHAPDAPYTANQLKDIFACFVKCLQGFEDPESKNHGHYLYLLESLSTVKSIVLISDIPESEEITLSLFTTFFDLANPDAGVRNIEYHMTDILTQLIEECNSLPSEVVDIIMAQFLRMAPAPVQINKKGGPARGEVDEKQTKLTSVVPPPAYNMAKSICNACVDKMARHICQYFSEVVLDAAPSRRLGSPEGEGEEDVKHHEPTHEDLHDLRKAHLLAKELWKACPQVLQNVIPQLEQELLADNGEIRKLACETIGEMALTGNLLSSAPATWKEWVKRANDKSPGVRAKWVQAAVRILKERTDNMAVQLVDLIALKLNDLDEQVRFTVCQAMRSLDYLTITTKLAADQSPFNLYNSSNSIAATNINRKVKTEGETKGWGKKILLTLAERVRDKKIHVRLEGMRCLARMWDMAYKDIADGNEVVFAQLGWIPSKILDTFYINDPEVNVLLDHVLHEILIPVNYPPIEKERYGAELDKAAGTKGKSKEVDSKEREREIMEGDKKRVRRLLVLVKGLDQKAKRALFAVPLRQISYAKVMEVFLKACEDNNSGVIEEGVDEAAVQTTLEKFSFWLSQKLPEPLKAKENLQKFAKLHDRRCYQLIRFCFNPDSDYRTVVKALKEIKKRIGETAQQGILDSLTPLLYRVSQLIYNKSHVAPIIEFSRSNELALGSTAHEVLKEMSSSSPAVFKANVKALSDLLQECSPTSGSPDRGAVDTLKACAGFAKSYPNDMPRERNLLQSLVSFALTGSPPAAAKHAVTILMYSASRKELYASDLVQSCIKDFKLGGKDFKFGEKHFLAKLACLGQLVLLAPEQCEDEAKTIRDFASNILQTSKPADEPKPTDEGEDEESNSAWAEEAELDDEIKAKLLALRVLVNLVRSHPNVNNTQDIATIKTLNKIVANGGELLQTKGTPASHRSRLRLAAAQHLLKLATPGHDDLISPVDFNRLAVVAQDRCPQVRQGFINKLKKYLANGRLSPRFYTIVFLMAYESNEGWREEVAIWIRGRANTLSKSATGHNVVEAVFARLMSLLIHHPDFGKQVKDLTDFSKYILFYLRTVANEENISLIYYIAQRAKQYRDKLSPDNSDNLYYLSELSQAVIRHYADHQKWAILTWPGKLRLPAALFAPMQDAKESQEISQKTFLPEGLDKKLGNLVRTSKHNAIPSTSSNAAVATTGRKRKNETGTASAAANPAPKSKKAKAESTSTRSKKSTTKKKTRKESTPPPPEKGRRRSGRHANKVTNYTVDTPSDDEEFEEEESDVDEEMADASSEQQSESEPEVRSRRASGRSRTSTGGGRRKSSVSIKAAESIPAEGESMDVDEPEPATEKEPEKAAAPVAPMAAATTATVAVRKRPTRAQAQVASKGKAPEKKQPVTSPRRSSRSKPKEQQEKIDWNSSELSDVPDE</sequence>
<feature type="compositionally biased region" description="Acidic residues" evidence="6">
    <location>
        <begin position="941"/>
        <end position="953"/>
    </location>
</feature>
<feature type="compositionally biased region" description="Basic residues" evidence="6">
    <location>
        <begin position="1304"/>
        <end position="1315"/>
    </location>
</feature>
<comment type="caution">
    <text evidence="8">The sequence shown here is derived from an EMBL/GenBank/DDBJ whole genome shotgun (WGS) entry which is preliminary data.</text>
</comment>
<keyword evidence="2" id="KW-0132">Cell division</keyword>
<dbReference type="GO" id="GO:0007064">
    <property type="term" value="P:mitotic sister chromatid cohesion"/>
    <property type="evidence" value="ECO:0007669"/>
    <property type="project" value="InterPro"/>
</dbReference>
<proteinExistence type="predicted"/>
<dbReference type="GO" id="GO:0005634">
    <property type="term" value="C:nucleus"/>
    <property type="evidence" value="ECO:0007669"/>
    <property type="project" value="UniProtKB-SubCell"/>
</dbReference>
<dbReference type="Gene3D" id="1.25.10.10">
    <property type="entry name" value="Leucine-rich Repeat Variant"/>
    <property type="match status" value="1"/>
</dbReference>
<feature type="region of interest" description="Disordered" evidence="6">
    <location>
        <begin position="283"/>
        <end position="304"/>
    </location>
</feature>
<dbReference type="SUPFAM" id="SSF48371">
    <property type="entry name" value="ARM repeat"/>
    <property type="match status" value="1"/>
</dbReference>
<dbReference type="InterPro" id="IPR016024">
    <property type="entry name" value="ARM-type_fold"/>
</dbReference>
<dbReference type="InParanoid" id="A0A5J5ENM0"/>
<keyword evidence="3" id="KW-0498">Mitosis</keyword>
<evidence type="ECO:0000313" key="7">
    <source>
        <dbReference type="EMBL" id="KAA8897787.1"/>
    </source>
</evidence>
<dbReference type="PANTHER" id="PTHR12663:SF0">
    <property type="entry name" value="PRECOCIOUS DISSOCIATION OF SISTERS 5, ISOFORM A"/>
    <property type="match status" value="1"/>
</dbReference>
<feature type="compositionally biased region" description="Low complexity" evidence="6">
    <location>
        <begin position="1430"/>
        <end position="1446"/>
    </location>
</feature>
<feature type="compositionally biased region" description="Basic and acidic residues" evidence="6">
    <location>
        <begin position="1481"/>
        <end position="1490"/>
    </location>
</feature>
<feature type="compositionally biased region" description="Acidic residues" evidence="6">
    <location>
        <begin position="1412"/>
        <end position="1421"/>
    </location>
</feature>
<keyword evidence="9" id="KW-1185">Reference proteome</keyword>
<dbReference type="EMBL" id="VXIS01000192">
    <property type="protein sequence ID" value="KAA8897787.1"/>
    <property type="molecule type" value="Genomic_DNA"/>
</dbReference>
<evidence type="ECO:0000313" key="9">
    <source>
        <dbReference type="Proteomes" id="UP000326924"/>
    </source>
</evidence>
<dbReference type="InterPro" id="IPR011989">
    <property type="entry name" value="ARM-like"/>
</dbReference>
<dbReference type="GO" id="GO:0000785">
    <property type="term" value="C:chromatin"/>
    <property type="evidence" value="ECO:0007669"/>
    <property type="project" value="TreeGrafter"/>
</dbReference>
<keyword evidence="5" id="KW-0131">Cell cycle</keyword>
<keyword evidence="4" id="KW-0539">Nucleus</keyword>
<evidence type="ECO:0000313" key="8">
    <source>
        <dbReference type="EMBL" id="KAA8897793.1"/>
    </source>
</evidence>
<feature type="compositionally biased region" description="Low complexity" evidence="6">
    <location>
        <begin position="1282"/>
        <end position="1291"/>
    </location>
</feature>
<feature type="region of interest" description="Disordered" evidence="6">
    <location>
        <begin position="925"/>
        <end position="953"/>
    </location>
</feature>
<feature type="compositionally biased region" description="Basic residues" evidence="6">
    <location>
        <begin position="1326"/>
        <end position="1335"/>
    </location>
</feature>
<comment type="subcellular location">
    <subcellularLocation>
        <location evidence="1">Nucleus</location>
    </subcellularLocation>
</comment>
<dbReference type="Pfam" id="PF20168">
    <property type="entry name" value="PDS5"/>
    <property type="match status" value="1"/>
</dbReference>